<protein>
    <recommendedName>
        <fullName evidence="4">Lipoprotein</fullName>
    </recommendedName>
</protein>
<evidence type="ECO:0000256" key="1">
    <source>
        <dbReference type="SAM" id="Phobius"/>
    </source>
</evidence>
<feature type="transmembrane region" description="Helical" evidence="1">
    <location>
        <begin position="12"/>
        <end position="39"/>
    </location>
</feature>
<keyword evidence="3" id="KW-1185">Reference proteome</keyword>
<evidence type="ECO:0000313" key="2">
    <source>
        <dbReference type="EMBL" id="EFR51762.1"/>
    </source>
</evidence>
<name>A0ABN0BFX3_BACFG</name>
<dbReference type="EMBL" id="EQ973213">
    <property type="protein sequence ID" value="EFR51762.1"/>
    <property type="molecule type" value="Genomic_DNA"/>
</dbReference>
<sequence>MKYSLIKQRILFYLKFITTFAVTMIKYVFCILIGIFLMYGAGCTAPAEENAQLPAGVTATFISQCAGDHSLFNDQTADSKVSDAILPHGSFSRELGSSKVLKLKLQTAIRLLNTFHIRQSEKGDAYPDFNHNFIKYSSGYYVYSLGHILI</sequence>
<organism evidence="2 3">
    <name type="scientific">Bacteroides fragilis 3_1_12</name>
    <dbReference type="NCBI Taxonomy" id="457424"/>
    <lineage>
        <taxon>Bacteria</taxon>
        <taxon>Pseudomonadati</taxon>
        <taxon>Bacteroidota</taxon>
        <taxon>Bacteroidia</taxon>
        <taxon>Bacteroidales</taxon>
        <taxon>Bacteroidaceae</taxon>
        <taxon>Bacteroides</taxon>
    </lineage>
</organism>
<evidence type="ECO:0000313" key="3">
    <source>
        <dbReference type="Proteomes" id="UP000005101"/>
    </source>
</evidence>
<keyword evidence="1" id="KW-0812">Transmembrane</keyword>
<keyword evidence="1" id="KW-0472">Membrane</keyword>
<gene>
    <name evidence="2" type="ORF">BFAG_00456</name>
</gene>
<proteinExistence type="predicted"/>
<accession>A0ABN0BFX3</accession>
<reference evidence="2 3" key="1">
    <citation type="submission" date="2008-12" db="EMBL/GenBank/DDBJ databases">
        <title>Annotation of Bacteroides fragilis strain 3_1_12.</title>
        <authorList>
            <consortium name="The Broad Institute Genome Sequencing Platform"/>
            <person name="Ward D."/>
            <person name="Young S.K."/>
            <person name="Kodira C.D."/>
            <person name="Zeng Q."/>
            <person name="Koehrsen M."/>
            <person name="Alvarado L."/>
            <person name="Berlin A."/>
            <person name="Borenstein D."/>
            <person name="Chen Z."/>
            <person name="Engels R."/>
            <person name="Freedman E."/>
            <person name="Gellesch M."/>
            <person name="Goldberg J."/>
            <person name="Griggs A."/>
            <person name="Gujja S."/>
            <person name="Heiman D."/>
            <person name="Hepburn T."/>
            <person name="Howarth C."/>
            <person name="Jen D."/>
            <person name="Larson L."/>
            <person name="Lewis B."/>
            <person name="Mehta T."/>
            <person name="Park D."/>
            <person name="Pearson M."/>
            <person name="Roberts A."/>
            <person name="Saif S."/>
            <person name="Shea T."/>
            <person name="Shenoy N."/>
            <person name="Sisk P."/>
            <person name="Stolte C."/>
            <person name="Sykes S."/>
            <person name="Walk T."/>
            <person name="White J."/>
            <person name="Yandava C."/>
            <person name="Allen-Vercoe E."/>
            <person name="Strauss J."/>
            <person name="Ambrose C."/>
            <person name="Lander E."/>
            <person name="Nusbaum C."/>
            <person name="Galagan J."/>
            <person name="Birren B."/>
        </authorList>
    </citation>
    <scope>NUCLEOTIDE SEQUENCE [LARGE SCALE GENOMIC DNA]</scope>
    <source>
        <strain evidence="2 3">3_1_12</strain>
    </source>
</reference>
<evidence type="ECO:0008006" key="4">
    <source>
        <dbReference type="Google" id="ProtNLM"/>
    </source>
</evidence>
<keyword evidence="1" id="KW-1133">Transmembrane helix</keyword>
<dbReference type="Proteomes" id="UP000005101">
    <property type="component" value="Unassembled WGS sequence"/>
</dbReference>